<dbReference type="Gene3D" id="1.10.287.540">
    <property type="entry name" value="Helix hairpin bin"/>
    <property type="match status" value="1"/>
</dbReference>
<dbReference type="InterPro" id="IPR014717">
    <property type="entry name" value="Transl_elong_EF1B/ribsomal_bS6"/>
</dbReference>
<keyword evidence="1" id="KW-1133">Transmembrane helix</keyword>
<dbReference type="AlphaFoldDB" id="A0A545TBR0"/>
<comment type="caution">
    <text evidence="2">The sequence shown here is derived from an EMBL/GenBank/DDBJ whole genome shotgun (WGS) entry which is preliminary data.</text>
</comment>
<dbReference type="OrthoDB" id="9802133at2"/>
<dbReference type="PANTHER" id="PTHR39555">
    <property type="entry name" value="FIMBRIAL ASSEMBLY PROTEIN PILO-LIKE PROTEIN-RELATED"/>
    <property type="match status" value="1"/>
</dbReference>
<dbReference type="PIRSF" id="PIRSF016482">
    <property type="entry name" value="PilO"/>
    <property type="match status" value="1"/>
</dbReference>
<keyword evidence="1" id="KW-0472">Membrane</keyword>
<dbReference type="RefSeq" id="WP_142941241.1">
    <property type="nucleotide sequence ID" value="NZ_VIKR01000002.1"/>
</dbReference>
<dbReference type="PANTHER" id="PTHR39555:SF1">
    <property type="entry name" value="TYPE IV PILUS INNER MEMBRANE COMPONENT PILO"/>
    <property type="match status" value="1"/>
</dbReference>
<keyword evidence="1" id="KW-0812">Transmembrane</keyword>
<organism evidence="2 3">
    <name type="scientific">Aliikangiella marina</name>
    <dbReference type="NCBI Taxonomy" id="1712262"/>
    <lineage>
        <taxon>Bacteria</taxon>
        <taxon>Pseudomonadati</taxon>
        <taxon>Pseudomonadota</taxon>
        <taxon>Gammaproteobacteria</taxon>
        <taxon>Oceanospirillales</taxon>
        <taxon>Pleioneaceae</taxon>
        <taxon>Aliikangiella</taxon>
    </lineage>
</organism>
<dbReference type="Gene3D" id="3.30.70.60">
    <property type="match status" value="1"/>
</dbReference>
<evidence type="ECO:0000313" key="2">
    <source>
        <dbReference type="EMBL" id="TQV74626.1"/>
    </source>
</evidence>
<dbReference type="InterPro" id="IPR007445">
    <property type="entry name" value="PilO"/>
</dbReference>
<dbReference type="GO" id="GO:0043683">
    <property type="term" value="P:type IV pilus assembly"/>
    <property type="evidence" value="ECO:0007669"/>
    <property type="project" value="InterPro"/>
</dbReference>
<proteinExistence type="predicted"/>
<accession>A0A545TBR0</accession>
<dbReference type="Proteomes" id="UP000317839">
    <property type="component" value="Unassembled WGS sequence"/>
</dbReference>
<dbReference type="GO" id="GO:0043107">
    <property type="term" value="P:type IV pilus-dependent motility"/>
    <property type="evidence" value="ECO:0007669"/>
    <property type="project" value="InterPro"/>
</dbReference>
<reference evidence="2 3" key="1">
    <citation type="submission" date="2019-06" db="EMBL/GenBank/DDBJ databases">
        <title>Draft genome of Aliikangiella marina GYP-15.</title>
        <authorList>
            <person name="Wang G."/>
        </authorList>
    </citation>
    <scope>NUCLEOTIDE SEQUENCE [LARGE SCALE GENOMIC DNA]</scope>
    <source>
        <strain evidence="2 3">GYP-15</strain>
    </source>
</reference>
<sequence>MDLNDLNNLDISDIDFNNMGSWPNAAKGAVAALVFSLVVGLAYYLFIGSQTDLLVSIERKEFDLKKEFETKQSKAVNLDAYKRQMKTIQDSFTTLLQQLPKSDELPALVDEFSYAATGAGCELEDVSFLDEQDSEFYSEKPMKLTVRGGYHQLADFISRVSRSPRIVTLHDFVITIGDGEVPSSPGEKMLVMEVTAKTYRSDSGEE</sequence>
<gene>
    <name evidence="2" type="ORF">FLL45_06580</name>
</gene>
<dbReference type="EMBL" id="VIKR01000002">
    <property type="protein sequence ID" value="TQV74626.1"/>
    <property type="molecule type" value="Genomic_DNA"/>
</dbReference>
<evidence type="ECO:0000313" key="3">
    <source>
        <dbReference type="Proteomes" id="UP000317839"/>
    </source>
</evidence>
<feature type="transmembrane region" description="Helical" evidence="1">
    <location>
        <begin position="25"/>
        <end position="46"/>
    </location>
</feature>
<dbReference type="Pfam" id="PF04350">
    <property type="entry name" value="PilO"/>
    <property type="match status" value="1"/>
</dbReference>
<name>A0A545TBR0_9GAMM</name>
<evidence type="ECO:0000256" key="1">
    <source>
        <dbReference type="SAM" id="Phobius"/>
    </source>
</evidence>
<keyword evidence="3" id="KW-1185">Reference proteome</keyword>
<protein>
    <submittedName>
        <fullName evidence="2">Pilus assembly protein PilO</fullName>
    </submittedName>
</protein>